<dbReference type="AlphaFoldDB" id="A0AB74UD52"/>
<organism evidence="1">
    <name type="scientific">Salinicola endophyticus</name>
    <dbReference type="NCBI Taxonomy" id="1949083"/>
    <lineage>
        <taxon>Bacteria</taxon>
        <taxon>Pseudomonadati</taxon>
        <taxon>Pseudomonadota</taxon>
        <taxon>Gammaproteobacteria</taxon>
        <taxon>Oceanospirillales</taxon>
        <taxon>Halomonadaceae</taxon>
        <taxon>Salinicola</taxon>
    </lineage>
</organism>
<evidence type="ECO:0000313" key="1">
    <source>
        <dbReference type="EMBL" id="XCJ78486.1"/>
    </source>
</evidence>
<dbReference type="RefSeq" id="WP_353979481.1">
    <property type="nucleotide sequence ID" value="NZ_CP159578.1"/>
</dbReference>
<sequence length="431" mass="49344">MNRWERYSIASLIESREDPKGRLFLSPKGQRQLDHIKILHAGVDTVRQLYAGKPCMALFDQIIEVYREGRGATMDLFGTTWSVGAGNTQSGFRYRLQNNDLGVIVLFYARHVKAEDIGTHLKIELSPHFIHEHSTADVQAYLDNIAKQLLAYVEPMGCAVHLALDVQGWKPPADFLERFVTRSKKVTRINGIDDFSFNHGHIATSYGNAETFMFGTAGALQCCIYNKTKEAHYRDKIHFWESIWQKAAGDDPTVSDYNPDKPVWRIEMRFHQSVLREFAQGTPCNVDTGECLDMDHGFKRFNDTVPHLTGLWRTAMGKYRLDHARNLIDCVWQLLQEDARFYDHEPHLLYKRARKAPGLGNEKNVALVVGNLISLYARQGFTIQQAMQGLSRCGAWDDIANYYRRRGLDAGQLRQLIEQRLVERRLLGKAA</sequence>
<accession>A0AB74UD52</accession>
<reference evidence="1" key="1">
    <citation type="submission" date="2024-06" db="EMBL/GenBank/DDBJ databases">
        <title>Complete genome of Salinicola endophyticus HNIBRBA4755.</title>
        <authorList>
            <person name="Shin S.Y."/>
            <person name="Kang H."/>
            <person name="Song J."/>
        </authorList>
    </citation>
    <scope>NUCLEOTIDE SEQUENCE</scope>
    <source>
        <strain evidence="1">HNIBRBA4755</strain>
    </source>
</reference>
<dbReference type="EMBL" id="CP159578">
    <property type="protein sequence ID" value="XCJ78486.1"/>
    <property type="molecule type" value="Genomic_DNA"/>
</dbReference>
<protein>
    <recommendedName>
        <fullName evidence="2">Replication initiation factor</fullName>
    </recommendedName>
</protein>
<gene>
    <name evidence="1" type="ORF">ABV408_13710</name>
</gene>
<evidence type="ECO:0008006" key="2">
    <source>
        <dbReference type="Google" id="ProtNLM"/>
    </source>
</evidence>
<name>A0AB74UD52_9GAMM</name>
<proteinExistence type="predicted"/>